<name>A0A1Y2DZ29_9PEZI</name>
<gene>
    <name evidence="1" type="ORF">BCR38DRAFT_433388</name>
</gene>
<proteinExistence type="predicted"/>
<dbReference type="RefSeq" id="XP_040715309.1">
    <property type="nucleotide sequence ID" value="XM_040860246.1"/>
</dbReference>
<dbReference type="STRING" id="1141098.A0A1Y2DZ29"/>
<dbReference type="AlphaFoldDB" id="A0A1Y2DZ29"/>
<sequence>MTVTTPSDDQVLAAVNAIRQEKPNLGRSKIRSLLKEEHQWQVSEDRLKRLIPAVNRPTTLPATVRATTSLPILANTNADVSETTRNSRKKGGLRARNAALQDVMRPVEFWLNQAHKNADARSLANELGLIFPNGDPYGFKAGLVYPIRRLVITGRDTPENFRILFGQDAIPDVHAQTRKEVLMSFYVEDGSPSQMLNSFLDEGCPCWAPRPANAIEQEEILRQREKSREFAAIMQSVGL</sequence>
<keyword evidence="2" id="KW-1185">Reference proteome</keyword>
<evidence type="ECO:0000313" key="2">
    <source>
        <dbReference type="Proteomes" id="UP000193689"/>
    </source>
</evidence>
<dbReference type="InParanoid" id="A0A1Y2DZ29"/>
<reference evidence="1 2" key="1">
    <citation type="submission" date="2016-07" db="EMBL/GenBank/DDBJ databases">
        <title>Pervasive Adenine N6-methylation of Active Genes in Fungi.</title>
        <authorList>
            <consortium name="DOE Joint Genome Institute"/>
            <person name="Mondo S.J."/>
            <person name="Dannebaum R.O."/>
            <person name="Kuo R.C."/>
            <person name="Labutti K."/>
            <person name="Haridas S."/>
            <person name="Kuo A."/>
            <person name="Salamov A."/>
            <person name="Ahrendt S.R."/>
            <person name="Lipzen A."/>
            <person name="Sullivan W."/>
            <person name="Andreopoulos W.B."/>
            <person name="Clum A."/>
            <person name="Lindquist E."/>
            <person name="Daum C."/>
            <person name="Ramamoorthy G.K."/>
            <person name="Gryganskyi A."/>
            <person name="Culley D."/>
            <person name="Magnuson J.K."/>
            <person name="James T.Y."/>
            <person name="O'Malley M.A."/>
            <person name="Stajich J.E."/>
            <person name="Spatafora J.W."/>
            <person name="Visel A."/>
            <person name="Grigoriev I.V."/>
        </authorList>
    </citation>
    <scope>NUCLEOTIDE SEQUENCE [LARGE SCALE GENOMIC DNA]</scope>
    <source>
        <strain evidence="1 2">CBS 129021</strain>
    </source>
</reference>
<dbReference type="OrthoDB" id="432970at2759"/>
<dbReference type="GeneID" id="63776458"/>
<organism evidence="1 2">
    <name type="scientific">Pseudomassariella vexata</name>
    <dbReference type="NCBI Taxonomy" id="1141098"/>
    <lineage>
        <taxon>Eukaryota</taxon>
        <taxon>Fungi</taxon>
        <taxon>Dikarya</taxon>
        <taxon>Ascomycota</taxon>
        <taxon>Pezizomycotina</taxon>
        <taxon>Sordariomycetes</taxon>
        <taxon>Xylariomycetidae</taxon>
        <taxon>Amphisphaeriales</taxon>
        <taxon>Pseudomassariaceae</taxon>
        <taxon>Pseudomassariella</taxon>
    </lineage>
</organism>
<protein>
    <submittedName>
        <fullName evidence="1">Uncharacterized protein</fullName>
    </submittedName>
</protein>
<accession>A0A1Y2DZ29</accession>
<comment type="caution">
    <text evidence="1">The sequence shown here is derived from an EMBL/GenBank/DDBJ whole genome shotgun (WGS) entry which is preliminary data.</text>
</comment>
<dbReference type="Proteomes" id="UP000193689">
    <property type="component" value="Unassembled WGS sequence"/>
</dbReference>
<evidence type="ECO:0000313" key="1">
    <source>
        <dbReference type="EMBL" id="ORY63895.1"/>
    </source>
</evidence>
<dbReference type="EMBL" id="MCFJ01000007">
    <property type="protein sequence ID" value="ORY63895.1"/>
    <property type="molecule type" value="Genomic_DNA"/>
</dbReference>